<dbReference type="GO" id="GO:0006508">
    <property type="term" value="P:proteolysis"/>
    <property type="evidence" value="ECO:0007669"/>
    <property type="project" value="UniProtKB-KW"/>
</dbReference>
<dbReference type="PANTHER" id="PTHR43806:SF11">
    <property type="entry name" value="CEREVISIN-RELATED"/>
    <property type="match status" value="1"/>
</dbReference>
<evidence type="ECO:0000256" key="3">
    <source>
        <dbReference type="ARBA" id="ARBA00022801"/>
    </source>
</evidence>
<evidence type="ECO:0000313" key="5">
    <source>
        <dbReference type="EMBL" id="KAF9515068.1"/>
    </source>
</evidence>
<dbReference type="SUPFAM" id="SSF52743">
    <property type="entry name" value="Subtilisin-like"/>
    <property type="match status" value="1"/>
</dbReference>
<evidence type="ECO:0000256" key="2">
    <source>
        <dbReference type="ARBA" id="ARBA00022670"/>
    </source>
</evidence>
<evidence type="ECO:0000256" key="1">
    <source>
        <dbReference type="ARBA" id="ARBA00011073"/>
    </source>
</evidence>
<dbReference type="InterPro" id="IPR050131">
    <property type="entry name" value="Peptidase_S8_subtilisin-like"/>
</dbReference>
<dbReference type="PANTHER" id="PTHR43806">
    <property type="entry name" value="PEPTIDASE S8"/>
    <property type="match status" value="1"/>
</dbReference>
<dbReference type="EMBL" id="MU128954">
    <property type="protein sequence ID" value="KAF9515068.1"/>
    <property type="molecule type" value="Genomic_DNA"/>
</dbReference>
<gene>
    <name evidence="5" type="ORF">BS47DRAFT_1450334</name>
</gene>
<comment type="similarity">
    <text evidence="1">Belongs to the peptidase S8 family.</text>
</comment>
<dbReference type="OrthoDB" id="19448at2759"/>
<evidence type="ECO:0000256" key="4">
    <source>
        <dbReference type="ARBA" id="ARBA00022825"/>
    </source>
</evidence>
<organism evidence="5 6">
    <name type="scientific">Hydnum rufescens UP504</name>
    <dbReference type="NCBI Taxonomy" id="1448309"/>
    <lineage>
        <taxon>Eukaryota</taxon>
        <taxon>Fungi</taxon>
        <taxon>Dikarya</taxon>
        <taxon>Basidiomycota</taxon>
        <taxon>Agaricomycotina</taxon>
        <taxon>Agaricomycetes</taxon>
        <taxon>Cantharellales</taxon>
        <taxon>Hydnaceae</taxon>
        <taxon>Hydnum</taxon>
    </lineage>
</organism>
<dbReference type="AlphaFoldDB" id="A0A9P6AZV5"/>
<dbReference type="GO" id="GO:0004252">
    <property type="term" value="F:serine-type endopeptidase activity"/>
    <property type="evidence" value="ECO:0007669"/>
    <property type="project" value="InterPro"/>
</dbReference>
<accession>A0A9P6AZV5</accession>
<sequence length="279" mass="29583">MSEHQDLSRVARLLEAKHGFHRLEPPFASLSSPSALLGTTVMALMFMESILEYMPPTSPSLAVCPGAPRLVVMPVRMGMGHFLYAISATYRLATCAKGIAIKVLSDTGSGYTSDIISGVNLAYQSAKSSSLPSVINMSLGSGLSTALNTAVSIAISGAFISPSQHHGNSNVNAKTTSAASSYTASPIGAIDSSQNVKASFSNYGTVLDVWAPGVNILSAFIWWRNHYCPLVRNLYESLPLSLESMLLSGGYIGQMLPLGFSIVHSLLGPSLVWLQLQSI</sequence>
<dbReference type="Proteomes" id="UP000886523">
    <property type="component" value="Unassembled WGS sequence"/>
</dbReference>
<name>A0A9P6AZV5_9AGAM</name>
<protein>
    <submittedName>
        <fullName evidence="5">Uncharacterized protein</fullName>
    </submittedName>
</protein>
<dbReference type="InterPro" id="IPR036852">
    <property type="entry name" value="Peptidase_S8/S53_dom_sf"/>
</dbReference>
<keyword evidence="2" id="KW-0645">Protease</keyword>
<comment type="caution">
    <text evidence="5">The sequence shown here is derived from an EMBL/GenBank/DDBJ whole genome shotgun (WGS) entry which is preliminary data.</text>
</comment>
<reference evidence="5" key="1">
    <citation type="journal article" date="2020" name="Nat. Commun.">
        <title>Large-scale genome sequencing of mycorrhizal fungi provides insights into the early evolution of symbiotic traits.</title>
        <authorList>
            <person name="Miyauchi S."/>
            <person name="Kiss E."/>
            <person name="Kuo A."/>
            <person name="Drula E."/>
            <person name="Kohler A."/>
            <person name="Sanchez-Garcia M."/>
            <person name="Morin E."/>
            <person name="Andreopoulos B."/>
            <person name="Barry K.W."/>
            <person name="Bonito G."/>
            <person name="Buee M."/>
            <person name="Carver A."/>
            <person name="Chen C."/>
            <person name="Cichocki N."/>
            <person name="Clum A."/>
            <person name="Culley D."/>
            <person name="Crous P.W."/>
            <person name="Fauchery L."/>
            <person name="Girlanda M."/>
            <person name="Hayes R.D."/>
            <person name="Keri Z."/>
            <person name="LaButti K."/>
            <person name="Lipzen A."/>
            <person name="Lombard V."/>
            <person name="Magnuson J."/>
            <person name="Maillard F."/>
            <person name="Murat C."/>
            <person name="Nolan M."/>
            <person name="Ohm R.A."/>
            <person name="Pangilinan J."/>
            <person name="Pereira M.F."/>
            <person name="Perotto S."/>
            <person name="Peter M."/>
            <person name="Pfister S."/>
            <person name="Riley R."/>
            <person name="Sitrit Y."/>
            <person name="Stielow J.B."/>
            <person name="Szollosi G."/>
            <person name="Zifcakova L."/>
            <person name="Stursova M."/>
            <person name="Spatafora J.W."/>
            <person name="Tedersoo L."/>
            <person name="Vaario L.M."/>
            <person name="Yamada A."/>
            <person name="Yan M."/>
            <person name="Wang P."/>
            <person name="Xu J."/>
            <person name="Bruns T."/>
            <person name="Baldrian P."/>
            <person name="Vilgalys R."/>
            <person name="Dunand C."/>
            <person name="Henrissat B."/>
            <person name="Grigoriev I.V."/>
            <person name="Hibbett D."/>
            <person name="Nagy L.G."/>
            <person name="Martin F.M."/>
        </authorList>
    </citation>
    <scope>NUCLEOTIDE SEQUENCE</scope>
    <source>
        <strain evidence="5">UP504</strain>
    </source>
</reference>
<keyword evidence="6" id="KW-1185">Reference proteome</keyword>
<evidence type="ECO:0000313" key="6">
    <source>
        <dbReference type="Proteomes" id="UP000886523"/>
    </source>
</evidence>
<dbReference type="Gene3D" id="3.40.50.200">
    <property type="entry name" value="Peptidase S8/S53 domain"/>
    <property type="match status" value="1"/>
</dbReference>
<keyword evidence="4" id="KW-0720">Serine protease</keyword>
<proteinExistence type="inferred from homology"/>
<dbReference type="GO" id="GO:0005615">
    <property type="term" value="C:extracellular space"/>
    <property type="evidence" value="ECO:0007669"/>
    <property type="project" value="TreeGrafter"/>
</dbReference>
<keyword evidence="3" id="KW-0378">Hydrolase</keyword>